<dbReference type="PANTHER" id="PTHR30036:SF1">
    <property type="entry name" value="D-XYLOSE-BINDING PERIPLASMIC PROTEIN"/>
    <property type="match status" value="1"/>
</dbReference>
<sequence length="394" mass="44529">MFKLSAYQRRFRACLGLFLALFILAGSCSLINSNRLTATQCNKIAIFLPETGAAQRWEGSDRPALERGIAKKLKDHVNEDLMLLYFNANGNSEKQKEQAKLAFDQNVCLLIIGPSGKSAIEIVRDATQRGIPVIAYDRVIDDKQNTYAPYYISFDSQLVGKYQGEYIAKELGKGNSSKYQFQNQNNKYVMINGDQDDNNTTLLRQGFEESLNSYINNGTIKYIEKPYNQPLYIEDWDGRTAANKVVEILNKNPDLKIAWVANDNMANHIIGKLGDRKGKILITGQDGTIQSLKNIKDKSQSMTVCKDSQDIAERTASLVEALFNDEDQKISQLLPDKVDYTKSQAYVSKKVYSVREDNFEYRVSRDKKDNILLENTCKGISKTDISTQEPSSKQ</sequence>
<evidence type="ECO:0000259" key="3">
    <source>
        <dbReference type="Pfam" id="PF13407"/>
    </source>
</evidence>
<proteinExistence type="predicted"/>
<evidence type="ECO:0000256" key="1">
    <source>
        <dbReference type="ARBA" id="ARBA00004196"/>
    </source>
</evidence>
<dbReference type="InterPro" id="IPR025997">
    <property type="entry name" value="SBP_2_dom"/>
</dbReference>
<dbReference type="InterPro" id="IPR028082">
    <property type="entry name" value="Peripla_BP_I"/>
</dbReference>
<reference evidence="4 5" key="1">
    <citation type="submission" date="2020-10" db="EMBL/GenBank/DDBJ databases">
        <authorList>
            <person name="Castelo-Branco R."/>
            <person name="Eusebio N."/>
            <person name="Adriana R."/>
            <person name="Vieira A."/>
            <person name="Brugerolle De Fraissinette N."/>
            <person name="Rezende De Castro R."/>
            <person name="Schneider M.P."/>
            <person name="Vasconcelos V."/>
            <person name="Leao P.N."/>
        </authorList>
    </citation>
    <scope>NUCLEOTIDE SEQUENCE [LARGE SCALE GENOMIC DNA]</scope>
    <source>
        <strain evidence="4 5">LEGE 06226</strain>
    </source>
</reference>
<keyword evidence="5" id="KW-1185">Reference proteome</keyword>
<dbReference type="EMBL" id="JADEWU010000012">
    <property type="protein sequence ID" value="MBE9143135.1"/>
    <property type="molecule type" value="Genomic_DNA"/>
</dbReference>
<evidence type="ECO:0000313" key="5">
    <source>
        <dbReference type="Proteomes" id="UP000640725"/>
    </source>
</evidence>
<protein>
    <submittedName>
        <fullName evidence="4">Substrate-binding domain-containing protein</fullName>
    </submittedName>
</protein>
<dbReference type="Gene3D" id="3.40.50.2300">
    <property type="match status" value="2"/>
</dbReference>
<evidence type="ECO:0000256" key="2">
    <source>
        <dbReference type="ARBA" id="ARBA00022729"/>
    </source>
</evidence>
<evidence type="ECO:0000313" key="4">
    <source>
        <dbReference type="EMBL" id="MBE9143135.1"/>
    </source>
</evidence>
<organism evidence="4 5">
    <name type="scientific">Planktothrix mougeotii LEGE 06226</name>
    <dbReference type="NCBI Taxonomy" id="1828728"/>
    <lineage>
        <taxon>Bacteria</taxon>
        <taxon>Bacillati</taxon>
        <taxon>Cyanobacteriota</taxon>
        <taxon>Cyanophyceae</taxon>
        <taxon>Oscillatoriophycideae</taxon>
        <taxon>Oscillatoriales</taxon>
        <taxon>Microcoleaceae</taxon>
        <taxon>Planktothrix</taxon>
    </lineage>
</organism>
<dbReference type="Proteomes" id="UP000640725">
    <property type="component" value="Unassembled WGS sequence"/>
</dbReference>
<dbReference type="InterPro" id="IPR050555">
    <property type="entry name" value="Bact_Solute-Bind_Prot2"/>
</dbReference>
<dbReference type="PANTHER" id="PTHR30036">
    <property type="entry name" value="D-XYLOSE-BINDING PERIPLASMIC PROTEIN"/>
    <property type="match status" value="1"/>
</dbReference>
<dbReference type="SUPFAM" id="SSF53822">
    <property type="entry name" value="Periplasmic binding protein-like I"/>
    <property type="match status" value="1"/>
</dbReference>
<dbReference type="RefSeq" id="WP_193868751.1">
    <property type="nucleotide sequence ID" value="NZ_JADEWU010000012.1"/>
</dbReference>
<dbReference type="Pfam" id="PF13407">
    <property type="entry name" value="Peripla_BP_4"/>
    <property type="match status" value="1"/>
</dbReference>
<name>A0ABR9U9M8_9CYAN</name>
<gene>
    <name evidence="4" type="ORF">IQ236_07840</name>
</gene>
<comment type="subcellular location">
    <subcellularLocation>
        <location evidence="1">Cell envelope</location>
    </subcellularLocation>
</comment>
<accession>A0ABR9U9M8</accession>
<keyword evidence="2" id="KW-0732">Signal</keyword>
<feature type="domain" description="Periplasmic binding protein" evidence="3">
    <location>
        <begin position="65"/>
        <end position="324"/>
    </location>
</feature>
<dbReference type="PROSITE" id="PS51257">
    <property type="entry name" value="PROKAR_LIPOPROTEIN"/>
    <property type="match status" value="1"/>
</dbReference>
<comment type="caution">
    <text evidence="4">The sequence shown here is derived from an EMBL/GenBank/DDBJ whole genome shotgun (WGS) entry which is preliminary data.</text>
</comment>